<dbReference type="InterPro" id="IPR032675">
    <property type="entry name" value="LRR_dom_sf"/>
</dbReference>
<evidence type="ECO:0000313" key="5">
    <source>
        <dbReference type="Proteomes" id="UP001341281"/>
    </source>
</evidence>
<feature type="domain" description="FBD" evidence="2">
    <location>
        <begin position="400"/>
        <end position="431"/>
    </location>
</feature>
<reference evidence="4 5" key="1">
    <citation type="submission" date="2024-02" db="EMBL/GenBank/DDBJ databases">
        <title>High-quality chromosome-scale genome assembly of Pensacola bahiagrass (Paspalum notatum Flugge var. saurae).</title>
        <authorList>
            <person name="Vega J.M."/>
            <person name="Podio M."/>
            <person name="Orjuela J."/>
            <person name="Siena L.A."/>
            <person name="Pessino S.C."/>
            <person name="Combes M.C."/>
            <person name="Mariac C."/>
            <person name="Albertini E."/>
            <person name="Pupilli F."/>
            <person name="Ortiz J.P.A."/>
            <person name="Leblanc O."/>
        </authorList>
    </citation>
    <scope>NUCLEOTIDE SEQUENCE [LARGE SCALE GENOMIC DNA]</scope>
    <source>
        <strain evidence="4">R1</strain>
        <tissue evidence="4">Leaf</tissue>
    </source>
</reference>
<dbReference type="PANTHER" id="PTHR32141">
    <property type="match status" value="1"/>
</dbReference>
<dbReference type="SUPFAM" id="SSF52047">
    <property type="entry name" value="RNI-like"/>
    <property type="match status" value="1"/>
</dbReference>
<dbReference type="InterPro" id="IPR001810">
    <property type="entry name" value="F-box_dom"/>
</dbReference>
<dbReference type="SUPFAM" id="SSF81383">
    <property type="entry name" value="F-box domain"/>
    <property type="match status" value="1"/>
</dbReference>
<evidence type="ECO:0000259" key="1">
    <source>
        <dbReference type="Pfam" id="PF00646"/>
    </source>
</evidence>
<dbReference type="InterPro" id="IPR055411">
    <property type="entry name" value="LRR_FXL15/At3g58940/PEG3-like"/>
</dbReference>
<dbReference type="InterPro" id="IPR036047">
    <property type="entry name" value="F-box-like_dom_sf"/>
</dbReference>
<organism evidence="4 5">
    <name type="scientific">Paspalum notatum var. saurae</name>
    <dbReference type="NCBI Taxonomy" id="547442"/>
    <lineage>
        <taxon>Eukaryota</taxon>
        <taxon>Viridiplantae</taxon>
        <taxon>Streptophyta</taxon>
        <taxon>Embryophyta</taxon>
        <taxon>Tracheophyta</taxon>
        <taxon>Spermatophyta</taxon>
        <taxon>Magnoliopsida</taxon>
        <taxon>Liliopsida</taxon>
        <taxon>Poales</taxon>
        <taxon>Poaceae</taxon>
        <taxon>PACMAD clade</taxon>
        <taxon>Panicoideae</taxon>
        <taxon>Andropogonodae</taxon>
        <taxon>Paspaleae</taxon>
        <taxon>Paspalinae</taxon>
        <taxon>Paspalum</taxon>
    </lineage>
</organism>
<dbReference type="Gene3D" id="3.80.10.10">
    <property type="entry name" value="Ribonuclease Inhibitor"/>
    <property type="match status" value="1"/>
</dbReference>
<dbReference type="EMBL" id="CP144754">
    <property type="protein sequence ID" value="WVZ98642.1"/>
    <property type="molecule type" value="Genomic_DNA"/>
</dbReference>
<dbReference type="PANTHER" id="PTHR32141:SF39">
    <property type="entry name" value="F-BOX DOMAIN-CONTAINING PROTEIN"/>
    <property type="match status" value="1"/>
</dbReference>
<protein>
    <recommendedName>
        <fullName evidence="6">FBD domain-containing protein</fullName>
    </recommendedName>
</protein>
<dbReference type="Gene3D" id="1.20.1280.50">
    <property type="match status" value="1"/>
</dbReference>
<dbReference type="Pfam" id="PF24758">
    <property type="entry name" value="LRR_At5g56370"/>
    <property type="match status" value="1"/>
</dbReference>
<gene>
    <name evidence="4" type="ORF">U9M48_044052</name>
</gene>
<dbReference type="InterPro" id="IPR006566">
    <property type="entry name" value="FBD"/>
</dbReference>
<sequence length="496" mass="54886">MATGVVVTGVKKRWLAEEEREEDLISRLPDDVLGDIVSLLPTKDGARTQVLSSRWRHLWRSAPLNLDLQHEPQPAAGRRILDSEIPGILSSHRGPGRRFSIAAQYTPSDITAATAAEFHLVWHPAIEEDGGFDAAALDECLRSPALDGLQELDLCFSYPCSLTPLPASVPRFSSTLRVASFTNCCGFPDTDGGSGSNASALRLPLLKQLSLLDVRISESSLHALLAGCPVLESLLIIGSYGCPRLQIVSPSLRSIGLSSPTTDLRLKLIFIKDAPCLERLLFWGDMDMGGIAYAGEQVTKISVISAPRLHTLGTLIYGFPRLQFGTTVLEGSTVVSSMAVVHGVKFLDLHYDKLCLDAVINLIKCFPCLETLRIKARHAGENNAWYPKYRELISTLDIGLRKIVLRNYGGNESQINFAKFFVSNARVMELMRLELEVANVSNTWIERQHRLLEIEKRASRGARFDFVPRAKISKRPLNLLCAQQVHDLSTDPFPFY</sequence>
<dbReference type="InterPro" id="IPR055302">
    <property type="entry name" value="F-box_dom-containing"/>
</dbReference>
<evidence type="ECO:0000259" key="3">
    <source>
        <dbReference type="Pfam" id="PF24758"/>
    </source>
</evidence>
<feature type="domain" description="F-box" evidence="1">
    <location>
        <begin position="25"/>
        <end position="65"/>
    </location>
</feature>
<dbReference type="Pfam" id="PF08387">
    <property type="entry name" value="FBD"/>
    <property type="match status" value="1"/>
</dbReference>
<dbReference type="Pfam" id="PF00646">
    <property type="entry name" value="F-box"/>
    <property type="match status" value="1"/>
</dbReference>
<accession>A0AAQ3UUE9</accession>
<evidence type="ECO:0008006" key="6">
    <source>
        <dbReference type="Google" id="ProtNLM"/>
    </source>
</evidence>
<dbReference type="CDD" id="cd22160">
    <property type="entry name" value="F-box_AtFBL13-like"/>
    <property type="match status" value="1"/>
</dbReference>
<dbReference type="EMBL" id="CP144754">
    <property type="protein sequence ID" value="WVZ98643.1"/>
    <property type="molecule type" value="Genomic_DNA"/>
</dbReference>
<dbReference type="InterPro" id="IPR053781">
    <property type="entry name" value="F-box_AtFBL13-like"/>
</dbReference>
<dbReference type="AlphaFoldDB" id="A0AAQ3UUE9"/>
<evidence type="ECO:0000313" key="4">
    <source>
        <dbReference type="EMBL" id="WVZ98643.1"/>
    </source>
</evidence>
<feature type="domain" description="F-box/LRR-repeat protein 15/At3g58940/PEG3-like LRR" evidence="3">
    <location>
        <begin position="137"/>
        <end position="374"/>
    </location>
</feature>
<keyword evidence="5" id="KW-1185">Reference proteome</keyword>
<evidence type="ECO:0000259" key="2">
    <source>
        <dbReference type="Pfam" id="PF08387"/>
    </source>
</evidence>
<name>A0AAQ3UUE9_PASNO</name>
<dbReference type="Proteomes" id="UP001341281">
    <property type="component" value="Chromosome 10"/>
</dbReference>
<proteinExistence type="predicted"/>